<protein>
    <recommendedName>
        <fullName evidence="4">Proteophosphoglycan ppg4</fullName>
    </recommendedName>
</protein>
<dbReference type="InterPro" id="IPR032675">
    <property type="entry name" value="LRR_dom_sf"/>
</dbReference>
<keyword evidence="3" id="KW-1185">Reference proteome</keyword>
<evidence type="ECO:0000313" key="2">
    <source>
        <dbReference type="EMBL" id="TNY24120.1"/>
    </source>
</evidence>
<name>A0A5C5G4W9_9BASI</name>
<feature type="compositionally biased region" description="Acidic residues" evidence="1">
    <location>
        <begin position="472"/>
        <end position="488"/>
    </location>
</feature>
<proteinExistence type="predicted"/>
<dbReference type="Proteomes" id="UP000311382">
    <property type="component" value="Unassembled WGS sequence"/>
</dbReference>
<evidence type="ECO:0000256" key="1">
    <source>
        <dbReference type="SAM" id="MobiDB-lite"/>
    </source>
</evidence>
<organism evidence="2 3">
    <name type="scientific">Rhodotorula diobovata</name>
    <dbReference type="NCBI Taxonomy" id="5288"/>
    <lineage>
        <taxon>Eukaryota</taxon>
        <taxon>Fungi</taxon>
        <taxon>Dikarya</taxon>
        <taxon>Basidiomycota</taxon>
        <taxon>Pucciniomycotina</taxon>
        <taxon>Microbotryomycetes</taxon>
        <taxon>Sporidiobolales</taxon>
        <taxon>Sporidiobolaceae</taxon>
        <taxon>Rhodotorula</taxon>
    </lineage>
</organism>
<feature type="region of interest" description="Disordered" evidence="1">
    <location>
        <begin position="454"/>
        <end position="488"/>
    </location>
</feature>
<reference evidence="2 3" key="1">
    <citation type="submission" date="2019-03" db="EMBL/GenBank/DDBJ databases">
        <title>Rhodosporidium diobovatum UCD-FST 08-225 genome sequencing, assembly, and annotation.</title>
        <authorList>
            <person name="Fakankun I.U."/>
            <person name="Fristensky B."/>
            <person name="Levin D.B."/>
        </authorList>
    </citation>
    <scope>NUCLEOTIDE SEQUENCE [LARGE SCALE GENOMIC DNA]</scope>
    <source>
        <strain evidence="2 3">UCD-FST 08-225</strain>
    </source>
</reference>
<sequence length="562" mass="64082">MHEKLPRGAISSPTSLEAVVEPSPLLRLPEELIDKIMRLAIEGNPIPRGKDGEPVHSFMIETACRASLHAASVPICRRLYPNQQASLYRVVRISTFPMLAAFCATVRNCPAVRDLVVEVRIRMVMSTNLHPDVTFRTDWSNPDFDPSDDTDYDEALRIVRPLHLSLLLSQLPRLEVLTLENVTTTLRHVLLHEDTTPSLVPNLKKLVISALAEFPNLRELWLERWTHSWLFPEVAQPPLVSITRLVLTGTHFSTWPGPDLADICPNLVVLELDTAENKPRFQKILAGAPTGLRRLTFRSVADPGGSPHVPECLLDDVLPRFKHIEHLTLSQFLFTPAALLPYLRSLQSLRTLTFAEGALATDDLLLGIVDEPLRPPRLRRLTLNHVWCRRGPTVESKGWQLPPDMDVCEPPLWDAWAPPYRLPGCSDEGLTAAVEAGRRNGVFVDGTALETVGWEDDYQREKDVATAQHPEEEAEEKEEYEGDSEEGDMWDRQERALRRHELMDALVHEEQEDDDIWDVQQRVLRRQELMEEEWPYDVRYMDPVDLFEEPVEEDDEDQGGWL</sequence>
<evidence type="ECO:0000313" key="3">
    <source>
        <dbReference type="Proteomes" id="UP000311382"/>
    </source>
</evidence>
<gene>
    <name evidence="2" type="ORF">DMC30DRAFT_413599</name>
</gene>
<dbReference type="EMBL" id="SOZI01000005">
    <property type="protein sequence ID" value="TNY24120.1"/>
    <property type="molecule type" value="Genomic_DNA"/>
</dbReference>
<dbReference type="OrthoDB" id="2524204at2759"/>
<dbReference type="Gene3D" id="3.80.10.10">
    <property type="entry name" value="Ribonuclease Inhibitor"/>
    <property type="match status" value="1"/>
</dbReference>
<comment type="caution">
    <text evidence="2">The sequence shown here is derived from an EMBL/GenBank/DDBJ whole genome shotgun (WGS) entry which is preliminary data.</text>
</comment>
<accession>A0A5C5G4W9</accession>
<dbReference type="SUPFAM" id="SSF52047">
    <property type="entry name" value="RNI-like"/>
    <property type="match status" value="1"/>
</dbReference>
<evidence type="ECO:0008006" key="4">
    <source>
        <dbReference type="Google" id="ProtNLM"/>
    </source>
</evidence>
<dbReference type="AlphaFoldDB" id="A0A5C5G4W9"/>